<dbReference type="Gene3D" id="2.60.40.10">
    <property type="entry name" value="Immunoglobulins"/>
    <property type="match status" value="1"/>
</dbReference>
<gene>
    <name evidence="1" type="ORF">SAMN05216283_106101</name>
</gene>
<name>A0A1I2IMB5_9BACT</name>
<accession>A0A1I2IMB5</accession>
<dbReference type="InterPro" id="IPR011467">
    <property type="entry name" value="DUF1573"/>
</dbReference>
<dbReference type="Pfam" id="PF07610">
    <property type="entry name" value="DUF1573"/>
    <property type="match status" value="1"/>
</dbReference>
<protein>
    <recommendedName>
        <fullName evidence="3">DUF1573 domain-containing protein</fullName>
    </recommendedName>
</protein>
<evidence type="ECO:0000313" key="1">
    <source>
        <dbReference type="EMBL" id="SFF42758.1"/>
    </source>
</evidence>
<keyword evidence="2" id="KW-1185">Reference proteome</keyword>
<dbReference type="Proteomes" id="UP000198964">
    <property type="component" value="Unassembled WGS sequence"/>
</dbReference>
<evidence type="ECO:0000313" key="2">
    <source>
        <dbReference type="Proteomes" id="UP000198964"/>
    </source>
</evidence>
<sequence length="144" mass="15992">MNKLLTIALILILSACQNNTKPNNKQDQADTAVGEFAFQEEFHNFGNLQSGEVVAYSFQFENSGEGKLIIKRIETDCGCIETHFPKEVVKAGQTGLIEVVFNTAGETGKVYKELLIYSNAKEKPQKLAIAANVENEFIKLYSKN</sequence>
<dbReference type="STRING" id="655355.SAMN05216283_106101"/>
<proteinExistence type="predicted"/>
<dbReference type="PANTHER" id="PTHR37833">
    <property type="entry name" value="LIPOPROTEIN-RELATED"/>
    <property type="match status" value="1"/>
</dbReference>
<dbReference type="AlphaFoldDB" id="A0A1I2IMB5"/>
<dbReference type="RefSeq" id="WP_093920234.1">
    <property type="nucleotide sequence ID" value="NZ_FONW01000006.1"/>
</dbReference>
<dbReference type="PROSITE" id="PS51257">
    <property type="entry name" value="PROKAR_LIPOPROTEIN"/>
    <property type="match status" value="1"/>
</dbReference>
<dbReference type="InterPro" id="IPR013783">
    <property type="entry name" value="Ig-like_fold"/>
</dbReference>
<evidence type="ECO:0008006" key="3">
    <source>
        <dbReference type="Google" id="ProtNLM"/>
    </source>
</evidence>
<reference evidence="1 2" key="1">
    <citation type="submission" date="2016-10" db="EMBL/GenBank/DDBJ databases">
        <authorList>
            <person name="de Groot N.N."/>
        </authorList>
    </citation>
    <scope>NUCLEOTIDE SEQUENCE [LARGE SCALE GENOMIC DNA]</scope>
    <source>
        <strain evidence="1 2">CGMCC 1.9156</strain>
    </source>
</reference>
<dbReference type="EMBL" id="FONW01000006">
    <property type="protein sequence ID" value="SFF42758.1"/>
    <property type="molecule type" value="Genomic_DNA"/>
</dbReference>
<dbReference type="PANTHER" id="PTHR37833:SF1">
    <property type="entry name" value="SIGNAL PEPTIDE PROTEIN"/>
    <property type="match status" value="1"/>
</dbReference>
<organism evidence="1 2">
    <name type="scientific">Sunxiuqinia elliptica</name>
    <dbReference type="NCBI Taxonomy" id="655355"/>
    <lineage>
        <taxon>Bacteria</taxon>
        <taxon>Pseudomonadati</taxon>
        <taxon>Bacteroidota</taxon>
        <taxon>Bacteroidia</taxon>
        <taxon>Marinilabiliales</taxon>
        <taxon>Prolixibacteraceae</taxon>
        <taxon>Sunxiuqinia</taxon>
    </lineage>
</organism>